<dbReference type="PANTHER" id="PTHR15140:SF37">
    <property type="entry name" value="UBIQUITIN-LIKE DOMAIN-CONTAINING PROTEIN"/>
    <property type="match status" value="1"/>
</dbReference>
<evidence type="ECO:0000313" key="5">
    <source>
        <dbReference type="Proteomes" id="UP000298416"/>
    </source>
</evidence>
<dbReference type="Proteomes" id="UP000298416">
    <property type="component" value="Unassembled WGS sequence"/>
</dbReference>
<dbReference type="SUPFAM" id="SSF52058">
    <property type="entry name" value="L domain-like"/>
    <property type="match status" value="1"/>
</dbReference>
<evidence type="ECO:0000256" key="1">
    <source>
        <dbReference type="ARBA" id="ARBA00022737"/>
    </source>
</evidence>
<dbReference type="SUPFAM" id="SSF52047">
    <property type="entry name" value="RNI-like"/>
    <property type="match status" value="1"/>
</dbReference>
<sequence length="841" mass="96015">MFKLIYFTYLASYIPNDIVLPAIAKLQNLQTLIIYRSNVRLPVEIWSLRQLRHLIAFSFCPLLLPEGTTLSLENLHTLYMATNLACSGRMVRMIPNIKKLGICYSEEKFSACYSLENLIHLLRLEKLKLEVHSSFVPHLDNLVFPRSLIKLKFSFRSVSCNYMMMVGSFPNLQMLKLKNYACYAEQWETIEGEFRKEFVKVARCRALMRYGIHESCKSFDKVVYQIFHLRKRQRIKGAMVGDVCLTVDSLQQTLLLILQRHDDLITPPVKQQIISIHDKAAGLQLNLKHFPDKETIREVANTAKRIIEYLFSPLNLSDFGFIHPTVRLPNQLGELARELDSTVGYVVDYCKINSNSVSDSPGVSSSSRSALKSQVDHLTIAKELIVRDSNKSRLLGGRIKSAPSPVITRFSLKSPVELIAINTYRLKRLEEKIKSTAKELADDTIGPSYSIPISLPTNKDVFAGFDDDLNDSAAVASSSRPAPKRAEDPSDTPSIYPSTTKYDVVGFDEDCLEDLIKQSLVLISSRKTDGKIKSCRLHSMVRDFCVRQAGQEKNDRSYWELGQVFELSNLTYLASNIPDSIVPPAIAKLQNLQTLIIYRSDVRLPVEIWSLRMLRHLIAFSFQPLPLPKRATLSLKNLQTLSMAIDFVCSEKVVEMIPNIKKLGICYSQEKFGSGYYCLDNLIRFRRVEKLKLEMHSLYVPRLIVFPLSLKKLELSGGWISWRDMMIVGSLPNLQVLKLKNYACHGEHWETIEGEFGNLILLLIDESTLKHWKTSGSHFPSLQCLMLHRCPYLDEIPHDFGNIPTLKLIEIDDHNQSLLYSANKIKAKHRNDRLKVVVKRS</sequence>
<dbReference type="EMBL" id="PNBA02000001">
    <property type="protein sequence ID" value="KAG6438003.1"/>
    <property type="molecule type" value="Genomic_DNA"/>
</dbReference>
<dbReference type="PANTHER" id="PTHR15140">
    <property type="entry name" value="TUBULIN-SPECIFIC CHAPERONE E"/>
    <property type="match status" value="1"/>
</dbReference>
<organism evidence="4">
    <name type="scientific">Salvia splendens</name>
    <name type="common">Scarlet sage</name>
    <dbReference type="NCBI Taxonomy" id="180675"/>
    <lineage>
        <taxon>Eukaryota</taxon>
        <taxon>Viridiplantae</taxon>
        <taxon>Streptophyta</taxon>
        <taxon>Embryophyta</taxon>
        <taxon>Tracheophyta</taxon>
        <taxon>Spermatophyta</taxon>
        <taxon>Magnoliopsida</taxon>
        <taxon>eudicotyledons</taxon>
        <taxon>Gunneridae</taxon>
        <taxon>Pentapetalae</taxon>
        <taxon>asterids</taxon>
        <taxon>lamiids</taxon>
        <taxon>Lamiales</taxon>
        <taxon>Lamiaceae</taxon>
        <taxon>Nepetoideae</taxon>
        <taxon>Mentheae</taxon>
        <taxon>Salviinae</taxon>
        <taxon>Salvia</taxon>
        <taxon>Salvia subgen. Calosphace</taxon>
        <taxon>core Calosphace</taxon>
    </lineage>
</organism>
<evidence type="ECO:0000256" key="2">
    <source>
        <dbReference type="SAM" id="MobiDB-lite"/>
    </source>
</evidence>
<gene>
    <name evidence="4" type="ORF">SASPL_102936</name>
</gene>
<proteinExistence type="predicted"/>
<dbReference type="AlphaFoldDB" id="A0A8X8YY64"/>
<name>A0A8X8YY64_SALSN</name>
<dbReference type="InterPro" id="IPR055414">
    <property type="entry name" value="LRR_R13L4/SHOC2-like"/>
</dbReference>
<evidence type="ECO:0000259" key="3">
    <source>
        <dbReference type="Pfam" id="PF23598"/>
    </source>
</evidence>
<reference evidence="4" key="2">
    <citation type="submission" date="2020-08" db="EMBL/GenBank/DDBJ databases">
        <title>Plant Genome Project.</title>
        <authorList>
            <person name="Zhang R.-G."/>
        </authorList>
    </citation>
    <scope>NUCLEOTIDE SEQUENCE</scope>
    <source>
        <strain evidence="4">Huo1</strain>
        <tissue evidence="4">Leaf</tissue>
    </source>
</reference>
<dbReference type="Pfam" id="PF23598">
    <property type="entry name" value="LRR_14"/>
    <property type="match status" value="1"/>
</dbReference>
<keyword evidence="5" id="KW-1185">Reference proteome</keyword>
<protein>
    <recommendedName>
        <fullName evidence="3">Disease resistance R13L4/SHOC-2-like LRR domain-containing protein</fullName>
    </recommendedName>
</protein>
<reference evidence="4" key="1">
    <citation type="submission" date="2018-01" db="EMBL/GenBank/DDBJ databases">
        <authorList>
            <person name="Mao J.F."/>
        </authorList>
    </citation>
    <scope>NUCLEOTIDE SEQUENCE</scope>
    <source>
        <strain evidence="4">Huo1</strain>
        <tissue evidence="4">Leaf</tissue>
    </source>
</reference>
<dbReference type="Gene3D" id="3.80.10.10">
    <property type="entry name" value="Ribonuclease Inhibitor"/>
    <property type="match status" value="2"/>
</dbReference>
<feature type="region of interest" description="Disordered" evidence="2">
    <location>
        <begin position="473"/>
        <end position="495"/>
    </location>
</feature>
<dbReference type="InterPro" id="IPR032675">
    <property type="entry name" value="LRR_dom_sf"/>
</dbReference>
<keyword evidence="1" id="KW-0677">Repeat</keyword>
<evidence type="ECO:0000313" key="4">
    <source>
        <dbReference type="EMBL" id="KAG6438003.1"/>
    </source>
</evidence>
<comment type="caution">
    <text evidence="4">The sequence shown here is derived from an EMBL/GenBank/DDBJ whole genome shotgun (WGS) entry which is preliminary data.</text>
</comment>
<feature type="domain" description="Disease resistance R13L4/SHOC-2-like LRR" evidence="3">
    <location>
        <begin position="560"/>
        <end position="790"/>
    </location>
</feature>
<accession>A0A8X8YY64</accession>